<evidence type="ECO:0000256" key="1">
    <source>
        <dbReference type="SAM" id="Phobius"/>
    </source>
</evidence>
<proteinExistence type="predicted"/>
<keyword evidence="3" id="KW-1185">Reference proteome</keyword>
<keyword evidence="1" id="KW-1133">Transmembrane helix</keyword>
<protein>
    <submittedName>
        <fullName evidence="2">Uncharacterized protein</fullName>
    </submittedName>
</protein>
<organism evidence="2 3">
    <name type="scientific">Paenibacillus azoreducens</name>
    <dbReference type="NCBI Taxonomy" id="116718"/>
    <lineage>
        <taxon>Bacteria</taxon>
        <taxon>Bacillati</taxon>
        <taxon>Bacillota</taxon>
        <taxon>Bacilli</taxon>
        <taxon>Bacillales</taxon>
        <taxon>Paenibacillaceae</taxon>
        <taxon>Paenibacillus</taxon>
    </lineage>
</organism>
<keyword evidence="1" id="KW-0812">Transmembrane</keyword>
<evidence type="ECO:0000313" key="2">
    <source>
        <dbReference type="EMBL" id="GIO46108.1"/>
    </source>
</evidence>
<feature type="transmembrane region" description="Helical" evidence="1">
    <location>
        <begin position="6"/>
        <end position="25"/>
    </location>
</feature>
<name>A0A920CR62_9BACL</name>
<sequence>MNTWISGAAVGCAEAAALLFWLRITSGRSNTSSPVPFRIASGVATGIYGISVLISVILCEYILEITWAAYLTIQLIMLAGFIVVCVLLELGGRYAGSQERKQFDERNVQKKLANRISSIRSQIQTMSDIPEPSGLLQEFRKLEETILYSDPAVSAAWCGIKSLLEQHISLLEDQVKLMNAVAVPKKAEAAAETTQIVRKIHEIMDEQKKQSLLLNSKSI</sequence>
<feature type="transmembrane region" description="Helical" evidence="1">
    <location>
        <begin position="69"/>
        <end position="91"/>
    </location>
</feature>
<dbReference type="EMBL" id="BORT01000002">
    <property type="protein sequence ID" value="GIO46108.1"/>
    <property type="molecule type" value="Genomic_DNA"/>
</dbReference>
<comment type="caution">
    <text evidence="2">The sequence shown here is derived from an EMBL/GenBank/DDBJ whole genome shotgun (WGS) entry which is preliminary data.</text>
</comment>
<dbReference type="RefSeq" id="WP_212977157.1">
    <property type="nucleotide sequence ID" value="NZ_AP025343.1"/>
</dbReference>
<dbReference type="Proteomes" id="UP000682811">
    <property type="component" value="Unassembled WGS sequence"/>
</dbReference>
<keyword evidence="1" id="KW-0472">Membrane</keyword>
<gene>
    <name evidence="2" type="ORF">J34TS1_08730</name>
</gene>
<reference evidence="2 3" key="1">
    <citation type="submission" date="2021-03" db="EMBL/GenBank/DDBJ databases">
        <title>Antimicrobial resistance genes in bacteria isolated from Japanese honey, and their potential for conferring macrolide and lincosamide resistance in the American foulbrood pathogen Paenibacillus larvae.</title>
        <authorList>
            <person name="Okamoto M."/>
            <person name="Kumagai M."/>
            <person name="Kanamori H."/>
            <person name="Takamatsu D."/>
        </authorList>
    </citation>
    <scope>NUCLEOTIDE SEQUENCE [LARGE SCALE GENOMIC DNA]</scope>
    <source>
        <strain evidence="2 3">J34TS1</strain>
    </source>
</reference>
<feature type="transmembrane region" description="Helical" evidence="1">
    <location>
        <begin position="37"/>
        <end position="63"/>
    </location>
</feature>
<accession>A0A920CR62</accession>
<evidence type="ECO:0000313" key="3">
    <source>
        <dbReference type="Proteomes" id="UP000682811"/>
    </source>
</evidence>
<dbReference type="AlphaFoldDB" id="A0A920CR62"/>